<dbReference type="InterPro" id="IPR016181">
    <property type="entry name" value="Acyl_CoA_acyltransferase"/>
</dbReference>
<accession>A0A2M7FZ31</accession>
<dbReference type="InterPro" id="IPR012349">
    <property type="entry name" value="Split_barrel_FMN-bd"/>
</dbReference>
<dbReference type="GO" id="GO:0016747">
    <property type="term" value="F:acyltransferase activity, transferring groups other than amino-acyl groups"/>
    <property type="evidence" value="ECO:0007669"/>
    <property type="project" value="InterPro"/>
</dbReference>
<reference evidence="2 3" key="1">
    <citation type="submission" date="2017-09" db="EMBL/GenBank/DDBJ databases">
        <title>Depth-based differentiation of microbial function through sediment-hosted aquifers and enrichment of novel symbionts in the deep terrestrial subsurface.</title>
        <authorList>
            <person name="Probst A.J."/>
            <person name="Ladd B."/>
            <person name="Jarett J.K."/>
            <person name="Geller-Mcgrath D.E."/>
            <person name="Sieber C.M."/>
            <person name="Emerson J.B."/>
            <person name="Anantharaman K."/>
            <person name="Thomas B.C."/>
            <person name="Malmstrom R."/>
            <person name="Stieglmeier M."/>
            <person name="Klingl A."/>
            <person name="Woyke T."/>
            <person name="Ryan C.M."/>
            <person name="Banfield J.F."/>
        </authorList>
    </citation>
    <scope>NUCLEOTIDE SEQUENCE [LARGE SCALE GENOMIC DNA]</scope>
    <source>
        <strain evidence="2">CG17_big_fil_post_rev_8_21_14_2_50_48_46</strain>
    </source>
</reference>
<evidence type="ECO:0000313" key="2">
    <source>
        <dbReference type="EMBL" id="PIW14532.1"/>
    </source>
</evidence>
<protein>
    <recommendedName>
        <fullName evidence="1">N-acetyltransferase domain-containing protein</fullName>
    </recommendedName>
</protein>
<dbReference type="CDD" id="cd04301">
    <property type="entry name" value="NAT_SF"/>
    <property type="match status" value="1"/>
</dbReference>
<evidence type="ECO:0000313" key="3">
    <source>
        <dbReference type="Proteomes" id="UP000231019"/>
    </source>
</evidence>
<sequence>MQKQISLTWRHPMKSEIRTTLRQHPERACPEDIQQILAEGYLAHVGYSEAEQTYVIPFSYHFDPAEPDWLYLHGSPVSHSLLALAQGIPACIEVTQLEGLVFSRSAKYHSMNYRSVVCFGRGQVVTDLARKREIFDAMIARYHPGRAVEADYEAPSEAQLRGSLMVAIQIEAASAKQRQGGPKGPLDSQIFAPGQAGVVLLEPRQEHWRPALWSQPPFQISTETARIEPEALYALLKPTYWNQRLTPEGLLRRLKHSLCFGLYHAAELIGFARLVTDHDSFAYLADVVVDPHWRGQGLGSWLTACILEHPVMAQIRWCLLSTRDAHELYRKQGFEAHQKPEKLMVYIPPHMRGEERLA</sequence>
<dbReference type="AlphaFoldDB" id="A0A2M7FZ31"/>
<dbReference type="Gene3D" id="2.30.110.10">
    <property type="entry name" value="Electron Transport, Fmn-binding Protein, Chain A"/>
    <property type="match status" value="1"/>
</dbReference>
<dbReference type="PROSITE" id="PS51186">
    <property type="entry name" value="GNAT"/>
    <property type="match status" value="1"/>
</dbReference>
<dbReference type="InterPro" id="IPR053144">
    <property type="entry name" value="Acetyltransferase_Butenolide"/>
</dbReference>
<dbReference type="EMBL" id="PFFQ01000059">
    <property type="protein sequence ID" value="PIW14532.1"/>
    <property type="molecule type" value="Genomic_DNA"/>
</dbReference>
<dbReference type="Pfam" id="PF12900">
    <property type="entry name" value="Pyridox_ox_2"/>
    <property type="match status" value="1"/>
</dbReference>
<evidence type="ECO:0000259" key="1">
    <source>
        <dbReference type="PROSITE" id="PS51186"/>
    </source>
</evidence>
<dbReference type="Gene3D" id="3.40.630.30">
    <property type="match status" value="1"/>
</dbReference>
<comment type="caution">
    <text evidence="2">The sequence shown here is derived from an EMBL/GenBank/DDBJ whole genome shotgun (WGS) entry which is preliminary data.</text>
</comment>
<feature type="domain" description="N-acetyltransferase" evidence="1">
    <location>
        <begin position="218"/>
        <end position="358"/>
    </location>
</feature>
<dbReference type="SUPFAM" id="SSF55729">
    <property type="entry name" value="Acyl-CoA N-acyltransferases (Nat)"/>
    <property type="match status" value="1"/>
</dbReference>
<proteinExistence type="predicted"/>
<dbReference type="SUPFAM" id="SSF50475">
    <property type="entry name" value="FMN-binding split barrel"/>
    <property type="match status" value="1"/>
</dbReference>
<dbReference type="Proteomes" id="UP000231019">
    <property type="component" value="Unassembled WGS sequence"/>
</dbReference>
<gene>
    <name evidence="2" type="ORF">COW36_21060</name>
</gene>
<dbReference type="PANTHER" id="PTHR43233:SF1">
    <property type="entry name" value="FAMILY N-ACETYLTRANSFERASE, PUTATIVE (AFU_ORTHOLOGUE AFUA_6G03350)-RELATED"/>
    <property type="match status" value="1"/>
</dbReference>
<organism evidence="2 3">
    <name type="scientific">bacterium (Candidatus Blackallbacteria) CG17_big_fil_post_rev_8_21_14_2_50_48_46</name>
    <dbReference type="NCBI Taxonomy" id="2014261"/>
    <lineage>
        <taxon>Bacteria</taxon>
        <taxon>Candidatus Blackallbacteria</taxon>
    </lineage>
</organism>
<dbReference type="PANTHER" id="PTHR43233">
    <property type="entry name" value="FAMILY N-ACETYLTRANSFERASE, PUTATIVE (AFU_ORTHOLOGUE AFUA_6G03350)-RELATED"/>
    <property type="match status" value="1"/>
</dbReference>
<dbReference type="InterPro" id="IPR024747">
    <property type="entry name" value="Pyridox_Oxase-rel"/>
</dbReference>
<dbReference type="Pfam" id="PF13508">
    <property type="entry name" value="Acetyltransf_7"/>
    <property type="match status" value="1"/>
</dbReference>
<dbReference type="InterPro" id="IPR000182">
    <property type="entry name" value="GNAT_dom"/>
</dbReference>
<name>A0A2M7FZ31_9BACT</name>